<feature type="domain" description="Cupin type-2" evidence="3">
    <location>
        <begin position="101"/>
        <end position="168"/>
    </location>
</feature>
<keyword evidence="1" id="KW-0223">Dioxygenase</keyword>
<dbReference type="EMBL" id="BAABEO010000002">
    <property type="protein sequence ID" value="GAA3667071.1"/>
    <property type="molecule type" value="Genomic_DNA"/>
</dbReference>
<dbReference type="InterPro" id="IPR047183">
    <property type="entry name" value="GDO-like"/>
</dbReference>
<dbReference type="PANTHER" id="PTHR41517:SF1">
    <property type="entry name" value="CUPIN"/>
    <property type="match status" value="1"/>
</dbReference>
<accession>A0ABP7BT29</accession>
<feature type="domain" description="Cupin type-2" evidence="3">
    <location>
        <begin position="265"/>
        <end position="330"/>
    </location>
</feature>
<keyword evidence="5" id="KW-1185">Reference proteome</keyword>
<dbReference type="CDD" id="cd02216">
    <property type="entry name" value="cupin_GDO-like_N"/>
    <property type="match status" value="1"/>
</dbReference>
<gene>
    <name evidence="4" type="ORF">GCM10023081_02360</name>
</gene>
<dbReference type="Proteomes" id="UP001500752">
    <property type="component" value="Unassembled WGS sequence"/>
</dbReference>
<evidence type="ECO:0000256" key="2">
    <source>
        <dbReference type="ARBA" id="ARBA00023002"/>
    </source>
</evidence>
<dbReference type="RefSeq" id="WP_345147840.1">
    <property type="nucleotide sequence ID" value="NZ_BAABEO010000002.1"/>
</dbReference>
<evidence type="ECO:0000313" key="5">
    <source>
        <dbReference type="Proteomes" id="UP001500752"/>
    </source>
</evidence>
<sequence length="350" mass="38950">MSTGTTERGSGLDESANAEFYSTIKENHYSPLWQLMGGLGPEAKTNMVPHIWRYEQARALMVQAGEVVPLEDALRRVLGFRNPGSRPFDRTGATDTLWSALQLVKPGEIAPAHRHTPSALRFIIEGDGAYTVVNGQRVPMDEGDFLLTPNGHWHEHGHTGEGPMIWLDGLDSPLMSRLNQYIIDEEGALQDVDPAMPAPYVNGLISKPWGEAERVAQPLVYKLKDALETIEYLREREGDPFDDIIVEYRNPISGGPVMTTIAAFLQLIRPGVDTKAHRHTHSTVYHVVRGSGYSIVDGERIEWTKGDTLAIPLWYEHSHHNHTGEDAVLFSYTDKPAIEALGLGRMRASE</sequence>
<proteinExistence type="predicted"/>
<dbReference type="Pfam" id="PF07883">
    <property type="entry name" value="Cupin_2"/>
    <property type="match status" value="2"/>
</dbReference>
<evidence type="ECO:0000313" key="4">
    <source>
        <dbReference type="EMBL" id="GAA3667071.1"/>
    </source>
</evidence>
<dbReference type="InterPro" id="IPR011051">
    <property type="entry name" value="RmlC_Cupin_sf"/>
</dbReference>
<comment type="caution">
    <text evidence="4">The sequence shown here is derived from an EMBL/GenBank/DDBJ whole genome shotgun (WGS) entry which is preliminary data.</text>
</comment>
<name>A0ABP7BT29_9MICC</name>
<organism evidence="4 5">
    <name type="scientific">Arthrobacter ginkgonis</name>
    <dbReference type="NCBI Taxonomy" id="1630594"/>
    <lineage>
        <taxon>Bacteria</taxon>
        <taxon>Bacillati</taxon>
        <taxon>Actinomycetota</taxon>
        <taxon>Actinomycetes</taxon>
        <taxon>Micrococcales</taxon>
        <taxon>Micrococcaceae</taxon>
        <taxon>Arthrobacter</taxon>
    </lineage>
</organism>
<dbReference type="CDD" id="cd06992">
    <property type="entry name" value="cupin_GDO-like_C"/>
    <property type="match status" value="1"/>
</dbReference>
<reference evidence="5" key="1">
    <citation type="journal article" date="2019" name="Int. J. Syst. Evol. Microbiol.">
        <title>The Global Catalogue of Microorganisms (GCM) 10K type strain sequencing project: providing services to taxonomists for standard genome sequencing and annotation.</title>
        <authorList>
            <consortium name="The Broad Institute Genomics Platform"/>
            <consortium name="The Broad Institute Genome Sequencing Center for Infectious Disease"/>
            <person name="Wu L."/>
            <person name="Ma J."/>
        </authorList>
    </citation>
    <scope>NUCLEOTIDE SEQUENCE [LARGE SCALE GENOMIC DNA]</scope>
    <source>
        <strain evidence="5">JCM 30742</strain>
    </source>
</reference>
<dbReference type="SUPFAM" id="SSF51182">
    <property type="entry name" value="RmlC-like cupins"/>
    <property type="match status" value="1"/>
</dbReference>
<keyword evidence="2" id="KW-0560">Oxidoreductase</keyword>
<dbReference type="InterPro" id="IPR013096">
    <property type="entry name" value="Cupin_2"/>
</dbReference>
<dbReference type="InterPro" id="IPR014710">
    <property type="entry name" value="RmlC-like_jellyroll"/>
</dbReference>
<evidence type="ECO:0000256" key="1">
    <source>
        <dbReference type="ARBA" id="ARBA00022964"/>
    </source>
</evidence>
<protein>
    <submittedName>
        <fullName evidence="4">Cupin domain-containing protein</fullName>
    </submittedName>
</protein>
<evidence type="ECO:0000259" key="3">
    <source>
        <dbReference type="Pfam" id="PF07883"/>
    </source>
</evidence>
<dbReference type="Gene3D" id="2.60.120.10">
    <property type="entry name" value="Jelly Rolls"/>
    <property type="match status" value="1"/>
</dbReference>
<dbReference type="PANTHER" id="PTHR41517">
    <property type="entry name" value="1,2-DIOXYGENASE PROTEIN-RELATED"/>
    <property type="match status" value="1"/>
</dbReference>